<keyword evidence="2" id="KW-1185">Reference proteome</keyword>
<accession>A0ABV7FL05</accession>
<dbReference type="SUPFAM" id="SSF54909">
    <property type="entry name" value="Dimeric alpha+beta barrel"/>
    <property type="match status" value="1"/>
</dbReference>
<organism evidence="1 2">
    <name type="scientific">Agaribacter flavus</name>
    <dbReference type="NCBI Taxonomy" id="1902781"/>
    <lineage>
        <taxon>Bacteria</taxon>
        <taxon>Pseudomonadati</taxon>
        <taxon>Pseudomonadota</taxon>
        <taxon>Gammaproteobacteria</taxon>
        <taxon>Alteromonadales</taxon>
        <taxon>Alteromonadaceae</taxon>
        <taxon>Agaribacter</taxon>
    </lineage>
</organism>
<keyword evidence="1" id="KW-0503">Monooxygenase</keyword>
<dbReference type="InterPro" id="IPR011008">
    <property type="entry name" value="Dimeric_a/b-barrel"/>
</dbReference>
<dbReference type="InterPro" id="IPR052936">
    <property type="entry name" value="Jasmonate_Hydroxylase-like"/>
</dbReference>
<evidence type="ECO:0000313" key="1">
    <source>
        <dbReference type="EMBL" id="MFC3120061.1"/>
    </source>
</evidence>
<proteinExistence type="predicted"/>
<dbReference type="RefSeq" id="WP_376918204.1">
    <property type="nucleotide sequence ID" value="NZ_JBHRSW010000004.1"/>
</dbReference>
<dbReference type="EC" id="1.14.-.-" evidence="1"/>
<sequence length="98" mass="11700">MFAVIFKAVIGQQDDHYSQTVGVMRDLAITHYNCVDFIAVTEGEQEIAISYWSNEEDIQRWHQDAKHRIAQQLGQKKWYQRYTVEVVEIKRQYSYNNQ</sequence>
<gene>
    <name evidence="1" type="ORF">ACFOHL_00335</name>
</gene>
<protein>
    <submittedName>
        <fullName evidence="1">Antibiotic biosynthesis monooxygenase family protein</fullName>
        <ecNumber evidence="1">1.14.-.-</ecNumber>
    </submittedName>
</protein>
<keyword evidence="1" id="KW-0560">Oxidoreductase</keyword>
<dbReference type="PANTHER" id="PTHR37811">
    <property type="entry name" value="BLL5343 PROTEIN"/>
    <property type="match status" value="1"/>
</dbReference>
<dbReference type="PANTHER" id="PTHR37811:SF2">
    <property type="entry name" value="ABM DOMAIN-CONTAINING PROTEIN"/>
    <property type="match status" value="1"/>
</dbReference>
<dbReference type="Gene3D" id="3.30.70.100">
    <property type="match status" value="1"/>
</dbReference>
<name>A0ABV7FL05_9ALTE</name>
<dbReference type="Proteomes" id="UP001595478">
    <property type="component" value="Unassembled WGS sequence"/>
</dbReference>
<evidence type="ECO:0000313" key="2">
    <source>
        <dbReference type="Proteomes" id="UP001595478"/>
    </source>
</evidence>
<comment type="caution">
    <text evidence="1">The sequence shown here is derived from an EMBL/GenBank/DDBJ whole genome shotgun (WGS) entry which is preliminary data.</text>
</comment>
<dbReference type="GO" id="GO:0004497">
    <property type="term" value="F:monooxygenase activity"/>
    <property type="evidence" value="ECO:0007669"/>
    <property type="project" value="UniProtKB-KW"/>
</dbReference>
<reference evidence="2" key="1">
    <citation type="journal article" date="2019" name="Int. J. Syst. Evol. Microbiol.">
        <title>The Global Catalogue of Microorganisms (GCM) 10K type strain sequencing project: providing services to taxonomists for standard genome sequencing and annotation.</title>
        <authorList>
            <consortium name="The Broad Institute Genomics Platform"/>
            <consortium name="The Broad Institute Genome Sequencing Center for Infectious Disease"/>
            <person name="Wu L."/>
            <person name="Ma J."/>
        </authorList>
    </citation>
    <scope>NUCLEOTIDE SEQUENCE [LARGE SCALE GENOMIC DNA]</scope>
    <source>
        <strain evidence="2">KCTC 52473</strain>
    </source>
</reference>
<dbReference type="EMBL" id="JBHRSW010000004">
    <property type="protein sequence ID" value="MFC3120061.1"/>
    <property type="molecule type" value="Genomic_DNA"/>
</dbReference>